<proteinExistence type="predicted"/>
<keyword evidence="10" id="KW-0584">Phenylalanine biosynthesis</keyword>
<evidence type="ECO:0000256" key="13">
    <source>
        <dbReference type="ARBA" id="ARBA00031520"/>
    </source>
</evidence>
<evidence type="ECO:0000256" key="10">
    <source>
        <dbReference type="ARBA" id="ARBA00023222"/>
    </source>
</evidence>
<name>D0MFK5_RHOM4</name>
<dbReference type="PIRSF" id="PIRSF001500">
    <property type="entry name" value="Chor_mut_pdt_Ppr"/>
    <property type="match status" value="1"/>
</dbReference>
<dbReference type="eggNOG" id="COG0077">
    <property type="taxonomic scope" value="Bacteria"/>
</dbReference>
<keyword evidence="19" id="KW-1185">Reference proteome</keyword>
<dbReference type="FunFam" id="3.40.190.10:FF:000034">
    <property type="entry name" value="Chorismate mutase/prephenate dehydratase"/>
    <property type="match status" value="1"/>
</dbReference>
<dbReference type="Gene3D" id="3.30.70.260">
    <property type="match status" value="1"/>
</dbReference>
<evidence type="ECO:0000256" key="3">
    <source>
        <dbReference type="ARBA" id="ARBA00004741"/>
    </source>
</evidence>
<feature type="domain" description="Prephenate dehydratase" evidence="16">
    <location>
        <begin position="6"/>
        <end position="185"/>
    </location>
</feature>
<dbReference type="FunFam" id="3.30.70.260:FF:000012">
    <property type="entry name" value="Prephenate dehydratase"/>
    <property type="match status" value="1"/>
</dbReference>
<dbReference type="KEGG" id="rmr:Rmar_0633"/>
<evidence type="ECO:0000256" key="5">
    <source>
        <dbReference type="ARBA" id="ARBA00012404"/>
    </source>
</evidence>
<dbReference type="UniPathway" id="UPA00121">
    <property type="reaction ID" value="UER00345"/>
</dbReference>
<dbReference type="GO" id="GO:0005737">
    <property type="term" value="C:cytoplasm"/>
    <property type="evidence" value="ECO:0007669"/>
    <property type="project" value="TreeGrafter"/>
</dbReference>
<evidence type="ECO:0000256" key="9">
    <source>
        <dbReference type="ARBA" id="ARBA00023141"/>
    </source>
</evidence>
<feature type="domain" description="ACT" evidence="17">
    <location>
        <begin position="202"/>
        <end position="279"/>
    </location>
</feature>
<dbReference type="InterPro" id="IPR045865">
    <property type="entry name" value="ACT-like_dom_sf"/>
</dbReference>
<dbReference type="CDD" id="cd13631">
    <property type="entry name" value="PBP2_Ct-PDT_like"/>
    <property type="match status" value="1"/>
</dbReference>
<dbReference type="OrthoDB" id="9802281at2"/>
<dbReference type="PROSITE" id="PS51171">
    <property type="entry name" value="PREPHENATE_DEHYDR_3"/>
    <property type="match status" value="1"/>
</dbReference>
<comment type="pathway">
    <text evidence="3">Amino-acid biosynthesis; L-phenylalanine biosynthesis; phenylpyruvate from prephenate: step 1/1.</text>
</comment>
<dbReference type="STRING" id="518766.Rmar_0633"/>
<dbReference type="AlphaFoldDB" id="D0MFK5"/>
<dbReference type="HOGENOM" id="CLU_035008_4_2_10"/>
<evidence type="ECO:0000256" key="14">
    <source>
        <dbReference type="ARBA" id="ARBA00047848"/>
    </source>
</evidence>
<dbReference type="PROSITE" id="PS51671">
    <property type="entry name" value="ACT"/>
    <property type="match status" value="1"/>
</dbReference>
<dbReference type="EC" id="5.4.99.5" evidence="5"/>
<evidence type="ECO:0000259" key="16">
    <source>
        <dbReference type="PROSITE" id="PS51171"/>
    </source>
</evidence>
<sequence>MAEKYTVAFQGELGAFSEEAILAYFGAEQAEPVPLPEFELVFEALESGQVDRAMIPIENSLFGSVHVNYDLLRAHAVSIIGELELRIRHHLLGLPGGRIEQIRHVYSHPQALGQCRTYLRTHLQHAEAIPAYDTAGAARMVAEMGDPAAAAIAGIRAAAKYGLEVLASGIESHPQNYTRFLVLARPEVTPPEGPPGTMKTSIVFALRENVPGALFKSLAVFALRDLDLYKIESRPLVGVPGSYLFYLDVAGSVHEEAVQRAMDHLAEVAAFVRVLGSYPRGRRVD</sequence>
<protein>
    <recommendedName>
        <fullName evidence="7">Bifunctional chorismate mutase/prephenate dehydratase</fullName>
        <ecNumber evidence="6">4.2.1.51</ecNumber>
        <ecNumber evidence="5">5.4.99.5</ecNumber>
    </recommendedName>
    <alternativeName>
        <fullName evidence="13">Chorismate mutase-prephenate dehydratase</fullName>
    </alternativeName>
    <alternativeName>
        <fullName evidence="12">p-protein</fullName>
    </alternativeName>
</protein>
<keyword evidence="8" id="KW-0028">Amino-acid biosynthesis</keyword>
<evidence type="ECO:0000256" key="7">
    <source>
        <dbReference type="ARBA" id="ARBA00014401"/>
    </source>
</evidence>
<dbReference type="RefSeq" id="WP_012843144.1">
    <property type="nucleotide sequence ID" value="NC_013501.1"/>
</dbReference>
<dbReference type="Gene3D" id="3.40.190.10">
    <property type="entry name" value="Periplasmic binding protein-like II"/>
    <property type="match status" value="2"/>
</dbReference>
<dbReference type="GO" id="GO:0004106">
    <property type="term" value="F:chorismate mutase activity"/>
    <property type="evidence" value="ECO:0007669"/>
    <property type="project" value="UniProtKB-EC"/>
</dbReference>
<dbReference type="GO" id="GO:0004664">
    <property type="term" value="F:prephenate dehydratase activity"/>
    <property type="evidence" value="ECO:0007669"/>
    <property type="project" value="UniProtKB-EC"/>
</dbReference>
<organism evidence="18 19">
    <name type="scientific">Rhodothermus marinus (strain ATCC 43812 / DSM 4252 / R-10)</name>
    <name type="common">Rhodothermus obamensis</name>
    <dbReference type="NCBI Taxonomy" id="518766"/>
    <lineage>
        <taxon>Bacteria</taxon>
        <taxon>Pseudomonadati</taxon>
        <taxon>Rhodothermota</taxon>
        <taxon>Rhodothermia</taxon>
        <taxon>Rhodothermales</taxon>
        <taxon>Rhodothermaceae</taxon>
        <taxon>Rhodothermus</taxon>
    </lineage>
</organism>
<dbReference type="Proteomes" id="UP000002221">
    <property type="component" value="Chromosome"/>
</dbReference>
<gene>
    <name evidence="18" type="ordered locus">Rmar_0633</name>
</gene>
<dbReference type="PANTHER" id="PTHR21022">
    <property type="entry name" value="PREPHENATE DEHYDRATASE P PROTEIN"/>
    <property type="match status" value="1"/>
</dbReference>
<evidence type="ECO:0000256" key="11">
    <source>
        <dbReference type="ARBA" id="ARBA00023239"/>
    </source>
</evidence>
<evidence type="ECO:0000256" key="15">
    <source>
        <dbReference type="PIRSR" id="PIRSR001500-2"/>
    </source>
</evidence>
<reference evidence="18 19" key="1">
    <citation type="journal article" date="2009" name="Stand. Genomic Sci.">
        <title>Complete genome sequence of Rhodothermus marinus type strain (R-10).</title>
        <authorList>
            <person name="Nolan M."/>
            <person name="Tindall B.J."/>
            <person name="Pomrenke H."/>
            <person name="Lapidus A."/>
            <person name="Copeland A."/>
            <person name="Glavina Del Rio T."/>
            <person name="Lucas S."/>
            <person name="Chen F."/>
            <person name="Tice H."/>
            <person name="Cheng J.F."/>
            <person name="Saunders E."/>
            <person name="Han C."/>
            <person name="Bruce D."/>
            <person name="Goodwin L."/>
            <person name="Chain P."/>
            <person name="Pitluck S."/>
            <person name="Ovchinikova G."/>
            <person name="Pati A."/>
            <person name="Ivanova N."/>
            <person name="Mavromatis K."/>
            <person name="Chen A."/>
            <person name="Palaniappan K."/>
            <person name="Land M."/>
            <person name="Hauser L."/>
            <person name="Chang Y.J."/>
            <person name="Jeffries C.D."/>
            <person name="Brettin T."/>
            <person name="Goker M."/>
            <person name="Bristow J."/>
            <person name="Eisen J.A."/>
            <person name="Markowitz V."/>
            <person name="Hugenholtz P."/>
            <person name="Kyrpides N.C."/>
            <person name="Klenk H.P."/>
            <person name="Detter J.C."/>
        </authorList>
    </citation>
    <scope>NUCLEOTIDE SEQUENCE [LARGE SCALE GENOMIC DNA]</scope>
    <source>
        <strain evidence="19">ATCC 43812 / DSM 4252 / R-10</strain>
    </source>
</reference>
<evidence type="ECO:0000259" key="17">
    <source>
        <dbReference type="PROSITE" id="PS51671"/>
    </source>
</evidence>
<evidence type="ECO:0000256" key="2">
    <source>
        <dbReference type="ARBA" id="ARBA00002364"/>
    </source>
</evidence>
<keyword evidence="9" id="KW-0057">Aromatic amino acid biosynthesis</keyword>
<dbReference type="NCBIfam" id="NF008865">
    <property type="entry name" value="PRK11898.1"/>
    <property type="match status" value="1"/>
</dbReference>
<feature type="site" description="Essential for prephenate dehydratase activity" evidence="15">
    <location>
        <position position="178"/>
    </location>
</feature>
<evidence type="ECO:0000313" key="19">
    <source>
        <dbReference type="Proteomes" id="UP000002221"/>
    </source>
</evidence>
<dbReference type="InterPro" id="IPR001086">
    <property type="entry name" value="Preph_deHydtase"/>
</dbReference>
<dbReference type="SUPFAM" id="SSF53850">
    <property type="entry name" value="Periplasmic binding protein-like II"/>
    <property type="match status" value="1"/>
</dbReference>
<evidence type="ECO:0000256" key="1">
    <source>
        <dbReference type="ARBA" id="ARBA00000824"/>
    </source>
</evidence>
<evidence type="ECO:0000256" key="8">
    <source>
        <dbReference type="ARBA" id="ARBA00022605"/>
    </source>
</evidence>
<dbReference type="PANTHER" id="PTHR21022:SF19">
    <property type="entry name" value="PREPHENATE DEHYDRATASE-RELATED"/>
    <property type="match status" value="1"/>
</dbReference>
<comment type="pathway">
    <text evidence="4">Metabolic intermediate biosynthesis; prephenate biosynthesis; prephenate from chorismate: step 1/1.</text>
</comment>
<dbReference type="Pfam" id="PF00800">
    <property type="entry name" value="PDT"/>
    <property type="match status" value="1"/>
</dbReference>
<accession>D0MFK5</accession>
<dbReference type="SUPFAM" id="SSF55021">
    <property type="entry name" value="ACT-like"/>
    <property type="match status" value="1"/>
</dbReference>
<dbReference type="EMBL" id="CP001807">
    <property type="protein sequence ID" value="ACY47532.1"/>
    <property type="molecule type" value="Genomic_DNA"/>
</dbReference>
<dbReference type="GO" id="GO:0009094">
    <property type="term" value="P:L-phenylalanine biosynthetic process"/>
    <property type="evidence" value="ECO:0007669"/>
    <property type="project" value="UniProtKB-UniPathway"/>
</dbReference>
<comment type="catalytic activity">
    <reaction evidence="1">
        <text>chorismate = prephenate</text>
        <dbReference type="Rhea" id="RHEA:13897"/>
        <dbReference type="ChEBI" id="CHEBI:29748"/>
        <dbReference type="ChEBI" id="CHEBI:29934"/>
        <dbReference type="EC" id="5.4.99.5"/>
    </reaction>
</comment>
<dbReference type="CDD" id="cd04905">
    <property type="entry name" value="ACT_CM-PDT"/>
    <property type="match status" value="1"/>
</dbReference>
<evidence type="ECO:0000256" key="6">
    <source>
        <dbReference type="ARBA" id="ARBA00013147"/>
    </source>
</evidence>
<dbReference type="EC" id="4.2.1.51" evidence="6"/>
<evidence type="ECO:0000256" key="4">
    <source>
        <dbReference type="ARBA" id="ARBA00004817"/>
    </source>
</evidence>
<dbReference type="InterPro" id="IPR002912">
    <property type="entry name" value="ACT_dom"/>
</dbReference>
<keyword evidence="11 18" id="KW-0456">Lyase</keyword>
<dbReference type="InterPro" id="IPR008242">
    <property type="entry name" value="Chor_mutase/pphenate_deHydtase"/>
</dbReference>
<comment type="catalytic activity">
    <reaction evidence="14">
        <text>prephenate + H(+) = 3-phenylpyruvate + CO2 + H2O</text>
        <dbReference type="Rhea" id="RHEA:21648"/>
        <dbReference type="ChEBI" id="CHEBI:15377"/>
        <dbReference type="ChEBI" id="CHEBI:15378"/>
        <dbReference type="ChEBI" id="CHEBI:16526"/>
        <dbReference type="ChEBI" id="CHEBI:18005"/>
        <dbReference type="ChEBI" id="CHEBI:29934"/>
        <dbReference type="EC" id="4.2.1.51"/>
    </reaction>
</comment>
<evidence type="ECO:0000313" key="18">
    <source>
        <dbReference type="EMBL" id="ACY47532.1"/>
    </source>
</evidence>
<evidence type="ECO:0000256" key="12">
    <source>
        <dbReference type="ARBA" id="ARBA00031175"/>
    </source>
</evidence>
<comment type="function">
    <text evidence="2">Catalyzes the Claisen rearrangement of chorismate to prephenate and the decarboxylation/dehydration of prephenate to phenylpyruvate.</text>
</comment>